<evidence type="ECO:0000256" key="5">
    <source>
        <dbReference type="PIRSR" id="PIRSR601019-1"/>
    </source>
</evidence>
<evidence type="ECO:0000313" key="13">
    <source>
        <dbReference type="Proteomes" id="UP000324907"/>
    </source>
</evidence>
<dbReference type="GO" id="GO:0005737">
    <property type="term" value="C:cytoplasm"/>
    <property type="evidence" value="ECO:0007669"/>
    <property type="project" value="TreeGrafter"/>
</dbReference>
<dbReference type="PRINTS" id="PR00318">
    <property type="entry name" value="GPROTEINA"/>
</dbReference>
<evidence type="ECO:0000313" key="7">
    <source>
        <dbReference type="EMBL" id="KAA0146754.1"/>
    </source>
</evidence>
<evidence type="ECO:0000313" key="11">
    <source>
        <dbReference type="Proteomes" id="UP000322899"/>
    </source>
</evidence>
<keyword evidence="2 5" id="KW-0547">Nucleotide-binding</keyword>
<evidence type="ECO:0000313" key="8">
    <source>
        <dbReference type="EMBL" id="KAA0150569.1"/>
    </source>
</evidence>
<dbReference type="EMBL" id="VLTM01000178">
    <property type="protein sequence ID" value="KAA0146754.1"/>
    <property type="molecule type" value="Genomic_DNA"/>
</dbReference>
<dbReference type="FunFam" id="3.40.50.300:FF:000692">
    <property type="entry name" value="Guanine nucleotide-binding protein subunit alpha"/>
    <property type="match status" value="2"/>
</dbReference>
<comment type="caution">
    <text evidence="9">The sequence shown here is derived from an EMBL/GenBank/DDBJ whole genome shotgun (WGS) entry which is preliminary data.</text>
</comment>
<evidence type="ECO:0000256" key="2">
    <source>
        <dbReference type="ARBA" id="ARBA00022741"/>
    </source>
</evidence>
<protein>
    <recommendedName>
        <fullName evidence="15">Guanine nucleotide-binding protein subunit alpha</fullName>
    </recommendedName>
</protein>
<evidence type="ECO:0000256" key="4">
    <source>
        <dbReference type="ARBA" id="ARBA00023224"/>
    </source>
</evidence>
<dbReference type="GO" id="GO:0005525">
    <property type="term" value="F:GTP binding"/>
    <property type="evidence" value="ECO:0007669"/>
    <property type="project" value="UniProtKB-KW"/>
</dbReference>
<keyword evidence="4" id="KW-0807">Transducer</keyword>
<dbReference type="SUPFAM" id="SSF52540">
    <property type="entry name" value="P-loop containing nucleoside triphosphate hydrolases"/>
    <property type="match status" value="1"/>
</dbReference>
<feature type="binding site" evidence="5">
    <location>
        <begin position="262"/>
        <end position="265"/>
    </location>
    <ligand>
        <name>GTP</name>
        <dbReference type="ChEBI" id="CHEBI:37565"/>
    </ligand>
</feature>
<dbReference type="AlphaFoldDB" id="A0A5A8CQR1"/>
<evidence type="ECO:0000256" key="3">
    <source>
        <dbReference type="ARBA" id="ARBA00023134"/>
    </source>
</evidence>
<dbReference type="SUPFAM" id="SSF47895">
    <property type="entry name" value="Transducin (alpha subunit), insertion domain"/>
    <property type="match status" value="1"/>
</dbReference>
<feature type="binding site" evidence="5">
    <location>
        <position position="325"/>
    </location>
    <ligand>
        <name>GTP</name>
        <dbReference type="ChEBI" id="CHEBI:37565"/>
    </ligand>
</feature>
<dbReference type="GO" id="GO:0046872">
    <property type="term" value="F:metal ion binding"/>
    <property type="evidence" value="ECO:0007669"/>
    <property type="project" value="UniProtKB-KW"/>
</dbReference>
<proteinExistence type="predicted"/>
<feature type="binding site" evidence="5">
    <location>
        <begin position="44"/>
        <end position="49"/>
    </location>
    <ligand>
        <name>GTP</name>
        <dbReference type="ChEBI" id="CHEBI:37565"/>
    </ligand>
</feature>
<keyword evidence="1 6" id="KW-0479">Metal-binding</keyword>
<dbReference type="OMA" id="LRIHYVC"/>
<dbReference type="InterPro" id="IPR027417">
    <property type="entry name" value="P-loop_NTPase"/>
</dbReference>
<name>A0A5A8CQR1_CAFRO</name>
<keyword evidence="12" id="KW-1185">Reference proteome</keyword>
<evidence type="ECO:0008006" key="15">
    <source>
        <dbReference type="Google" id="ProtNLM"/>
    </source>
</evidence>
<organism evidence="9 13">
    <name type="scientific">Cafeteria roenbergensis</name>
    <name type="common">Marine flagellate</name>
    <dbReference type="NCBI Taxonomy" id="33653"/>
    <lineage>
        <taxon>Eukaryota</taxon>
        <taxon>Sar</taxon>
        <taxon>Stramenopiles</taxon>
        <taxon>Bigyra</taxon>
        <taxon>Opalozoa</taxon>
        <taxon>Bicosoecida</taxon>
        <taxon>Cafeteriaceae</taxon>
        <taxon>Cafeteria</taxon>
    </lineage>
</organism>
<evidence type="ECO:0000313" key="9">
    <source>
        <dbReference type="EMBL" id="KAA0155048.1"/>
    </source>
</evidence>
<dbReference type="GO" id="GO:0007188">
    <property type="term" value="P:adenylate cyclase-modulating G protein-coupled receptor signaling pathway"/>
    <property type="evidence" value="ECO:0007669"/>
    <property type="project" value="TreeGrafter"/>
</dbReference>
<dbReference type="EMBL" id="VLTL01000185">
    <property type="protein sequence ID" value="KAA0155048.1"/>
    <property type="molecule type" value="Genomic_DNA"/>
</dbReference>
<dbReference type="Gene3D" id="1.10.400.10">
    <property type="entry name" value="GI Alpha 1, domain 2-like"/>
    <property type="match status" value="1"/>
</dbReference>
<dbReference type="GO" id="GO:0031683">
    <property type="term" value="F:G-protein beta/gamma-subunit complex binding"/>
    <property type="evidence" value="ECO:0007669"/>
    <property type="project" value="InterPro"/>
</dbReference>
<evidence type="ECO:0000256" key="6">
    <source>
        <dbReference type="PIRSR" id="PIRSR601019-2"/>
    </source>
</evidence>
<accession>A0A5A8CQR1</accession>
<feature type="binding site" evidence="6">
    <location>
        <position position="174"/>
    </location>
    <ligand>
        <name>Mg(2+)</name>
        <dbReference type="ChEBI" id="CHEBI:18420"/>
    </ligand>
</feature>
<dbReference type="GO" id="GO:0005834">
    <property type="term" value="C:heterotrimeric G-protein complex"/>
    <property type="evidence" value="ECO:0007669"/>
    <property type="project" value="TreeGrafter"/>
</dbReference>
<feature type="binding site" evidence="6">
    <location>
        <position position="48"/>
    </location>
    <ligand>
        <name>Mg(2+)</name>
        <dbReference type="ChEBI" id="CHEBI:18420"/>
    </ligand>
</feature>
<dbReference type="Proteomes" id="UP000323011">
    <property type="component" value="Unassembled WGS sequence"/>
</dbReference>
<dbReference type="InterPro" id="IPR001019">
    <property type="entry name" value="Gprotein_alpha_su"/>
</dbReference>
<dbReference type="PROSITE" id="PS51882">
    <property type="entry name" value="G_ALPHA"/>
    <property type="match status" value="1"/>
</dbReference>
<feature type="binding site" evidence="5">
    <location>
        <begin position="193"/>
        <end position="197"/>
    </location>
    <ligand>
        <name>GTP</name>
        <dbReference type="ChEBI" id="CHEBI:37565"/>
    </ligand>
</feature>
<dbReference type="Gene3D" id="3.40.50.300">
    <property type="entry name" value="P-loop containing nucleotide triphosphate hydrolases"/>
    <property type="match status" value="1"/>
</dbReference>
<dbReference type="Proteomes" id="UP000325113">
    <property type="component" value="Unassembled WGS sequence"/>
</dbReference>
<dbReference type="Proteomes" id="UP000324907">
    <property type="component" value="Unassembled WGS sequence"/>
</dbReference>
<feature type="binding site" evidence="5">
    <location>
        <begin position="168"/>
        <end position="174"/>
    </location>
    <ligand>
        <name>GTP</name>
        <dbReference type="ChEBI" id="CHEBI:37565"/>
    </ligand>
</feature>
<sequence length="354" mass="40327">MGLCHSDPSAAQAAELSRQVERDLQMRRREAERRVKVLLLGSGESGKSTIFKQMRILHGKGFSKDEREKTVAVIQQNIQAQMQVLVDMAAELDFTVVDAKAVEEFEGVDEDDFEAIAALVGRLWPDPGIQLTYGRRALFQLDDSAAYFFEKAAEVAAPGYTATTEDMLRLRVKTLGIVEEEFDMDGSKFVMFDVGGQQNERKKWIHCFEDVTAVLFVASLSEYDQVLNEDSTRNRLEEALDLFDEIANSRWFDNTAMMLFLNKHDRFSEKIRSVDIRQERADGTILFEDYDGGCDHDSGLAYIRDLFIARNRNEDRNLYFRVTTATSTENISEVFRTSKHIILQDSLGAGQFLH</sequence>
<dbReference type="CDD" id="cd00066">
    <property type="entry name" value="G-alpha"/>
    <property type="match status" value="1"/>
</dbReference>
<dbReference type="Pfam" id="PF00503">
    <property type="entry name" value="G-alpha"/>
    <property type="match status" value="1"/>
</dbReference>
<evidence type="ECO:0000313" key="14">
    <source>
        <dbReference type="Proteomes" id="UP000325113"/>
    </source>
</evidence>
<dbReference type="Proteomes" id="UP000322899">
    <property type="component" value="Unassembled WGS sequence"/>
</dbReference>
<evidence type="ECO:0000313" key="10">
    <source>
        <dbReference type="EMBL" id="KAA0175954.1"/>
    </source>
</evidence>
<keyword evidence="3 5" id="KW-0342">GTP-binding</keyword>
<dbReference type="GO" id="GO:0003924">
    <property type="term" value="F:GTPase activity"/>
    <property type="evidence" value="ECO:0007669"/>
    <property type="project" value="InterPro"/>
</dbReference>
<dbReference type="InterPro" id="IPR011025">
    <property type="entry name" value="GproteinA_insert"/>
</dbReference>
<feature type="binding site" evidence="5">
    <location>
        <begin position="143"/>
        <end position="144"/>
    </location>
    <ligand>
        <name>GTP</name>
        <dbReference type="ChEBI" id="CHEBI:37565"/>
    </ligand>
</feature>
<gene>
    <name evidence="10" type="ORF">FNF27_02675</name>
    <name evidence="9" type="ORF">FNF28_06759</name>
    <name evidence="8" type="ORF">FNF29_05144</name>
    <name evidence="7" type="ORF">FNF31_07707</name>
</gene>
<dbReference type="EMBL" id="VLTO01000011">
    <property type="protein sequence ID" value="KAA0175954.1"/>
    <property type="molecule type" value="Genomic_DNA"/>
</dbReference>
<dbReference type="PANTHER" id="PTHR10218:SF302">
    <property type="entry name" value="GUANINE NUCLEOTIDE-BINDING PROTEIN ALPHA-5 SUBUNIT"/>
    <property type="match status" value="1"/>
</dbReference>
<reference evidence="11 12" key="1">
    <citation type="submission" date="2019-07" db="EMBL/GenBank/DDBJ databases">
        <title>Genomes of Cafeteria roenbergensis.</title>
        <authorList>
            <person name="Fischer M.G."/>
            <person name="Hackl T."/>
            <person name="Roman M."/>
        </authorList>
    </citation>
    <scope>NUCLEOTIDE SEQUENCE [LARGE SCALE GENOMIC DNA]</scope>
    <source>
        <strain evidence="8 12">BVI</strain>
        <strain evidence="7 14">Cflag</strain>
        <strain evidence="10 11">E4-10P</strain>
        <strain evidence="9 13">RCC970-E3</strain>
    </source>
</reference>
<dbReference type="EMBL" id="VLTN01000033">
    <property type="protein sequence ID" value="KAA0150569.1"/>
    <property type="molecule type" value="Genomic_DNA"/>
</dbReference>
<evidence type="ECO:0000256" key="1">
    <source>
        <dbReference type="ARBA" id="ARBA00022723"/>
    </source>
</evidence>
<dbReference type="OrthoDB" id="5817230at2759"/>
<evidence type="ECO:0000313" key="12">
    <source>
        <dbReference type="Proteomes" id="UP000323011"/>
    </source>
</evidence>
<dbReference type="GO" id="GO:0001664">
    <property type="term" value="F:G protein-coupled receptor binding"/>
    <property type="evidence" value="ECO:0007669"/>
    <property type="project" value="TreeGrafter"/>
</dbReference>
<keyword evidence="6" id="KW-0460">Magnesium</keyword>
<dbReference type="SMART" id="SM00275">
    <property type="entry name" value="G_alpha"/>
    <property type="match status" value="1"/>
</dbReference>
<dbReference type="PANTHER" id="PTHR10218">
    <property type="entry name" value="GTP-BINDING PROTEIN ALPHA SUBUNIT"/>
    <property type="match status" value="1"/>
</dbReference>